<comment type="subunit">
    <text evidence="2 10">Heterotrimer of A, B and C subunits.</text>
</comment>
<dbReference type="Pfam" id="PF02637">
    <property type="entry name" value="GatB_Yqey"/>
    <property type="match status" value="1"/>
</dbReference>
<feature type="domain" description="Asn/Gln amidotransferase" evidence="11">
    <location>
        <begin position="368"/>
        <end position="486"/>
    </location>
</feature>
<dbReference type="InterPro" id="IPR042114">
    <property type="entry name" value="GatB_C_1"/>
</dbReference>
<dbReference type="InterPro" id="IPR023168">
    <property type="entry name" value="GatB_Yqey_C_2"/>
</dbReference>
<dbReference type="InterPro" id="IPR018027">
    <property type="entry name" value="Asn/Gln_amidotransferase"/>
</dbReference>
<dbReference type="GO" id="GO:0050566">
    <property type="term" value="F:asparaginyl-tRNA synthase (glutamine-hydrolyzing) activity"/>
    <property type="evidence" value="ECO:0007669"/>
    <property type="project" value="RHEA"/>
</dbReference>
<gene>
    <name evidence="10" type="primary">gatB</name>
    <name evidence="12" type="ORF">AUK04_00165</name>
</gene>
<evidence type="ECO:0000259" key="11">
    <source>
        <dbReference type="SMART" id="SM00845"/>
    </source>
</evidence>
<dbReference type="AlphaFoldDB" id="A0A1J5HNQ4"/>
<dbReference type="EC" id="6.3.5.-" evidence="10"/>
<dbReference type="FunFam" id="1.10.10.410:FF:000001">
    <property type="entry name" value="Aspartyl/glutamyl-tRNA(Asn/Gln) amidotransferase subunit B"/>
    <property type="match status" value="1"/>
</dbReference>
<evidence type="ECO:0000256" key="1">
    <source>
        <dbReference type="ARBA" id="ARBA00005306"/>
    </source>
</evidence>
<evidence type="ECO:0000256" key="8">
    <source>
        <dbReference type="ARBA" id="ARBA00047380"/>
    </source>
</evidence>
<dbReference type="Proteomes" id="UP000183758">
    <property type="component" value="Unassembled WGS sequence"/>
</dbReference>
<dbReference type="InterPro" id="IPR017958">
    <property type="entry name" value="Gln-tRNA_amidoTrfase_suB_CS"/>
</dbReference>
<dbReference type="Pfam" id="PF02934">
    <property type="entry name" value="GatB_N"/>
    <property type="match status" value="1"/>
</dbReference>
<dbReference type="InterPro" id="IPR004413">
    <property type="entry name" value="GatB"/>
</dbReference>
<evidence type="ECO:0000256" key="7">
    <source>
        <dbReference type="ARBA" id="ARBA00024799"/>
    </source>
</evidence>
<evidence type="ECO:0000256" key="5">
    <source>
        <dbReference type="ARBA" id="ARBA00022840"/>
    </source>
</evidence>
<sequence length="487" mass="55392">MQYEPVIGLEIHVEIKTKSKMFCGCNANHFGVKPNTHCCPVCLGLPGALPVPNKRAIEWCVLLGKALNCKISSFSKFDRKNYFYPDLAKGYQISQYDEPIATNGSIVIATPLSGGSNPVNIMHPIGNEIATSRLKVGTRNDTMIVRIHRVHMEEDTGKLIHKDGDTLVDFNRSGVPLVEIVTEPDFHSSEDVVIFLKELHTIIRYLNISDADMEKGTMRMEPNISVGVVQSSKFKDQSSNQIQNSKLPNYKVEVKNINSFNYVKRAIEYEVKRHIEILEKGETPIQETRGWNSEKNITYSQRTKEDAHDYRYFPEPDIPPFEFSDEYIESIAKTIPELPQQKMDRFIKNFKLKDSDAFILTRDKDLAKKFESVLLNPEIIKIKVSPQEVANLFLNKLRNKLSLFKTDQALIEEIISIIRLKGDIKSSLVSIPDEVFNKIIQANPKVITDYKSGKQNAIMFLVGQVMKEMRGKADAKLVIEALKQKLT</sequence>
<evidence type="ECO:0000256" key="10">
    <source>
        <dbReference type="HAMAP-Rule" id="MF_00121"/>
    </source>
</evidence>
<dbReference type="SUPFAM" id="SSF89095">
    <property type="entry name" value="GatB/YqeY motif"/>
    <property type="match status" value="2"/>
</dbReference>
<comment type="caution">
    <text evidence="12">The sequence shown here is derived from an EMBL/GenBank/DDBJ whole genome shotgun (WGS) entry which is preliminary data.</text>
</comment>
<dbReference type="NCBIfam" id="TIGR00133">
    <property type="entry name" value="gatB"/>
    <property type="match status" value="1"/>
</dbReference>
<evidence type="ECO:0000256" key="4">
    <source>
        <dbReference type="ARBA" id="ARBA00022741"/>
    </source>
</evidence>
<dbReference type="NCBIfam" id="NF004014">
    <property type="entry name" value="PRK05477.1-4"/>
    <property type="match status" value="1"/>
</dbReference>
<reference evidence="12 13" key="1">
    <citation type="journal article" date="2016" name="Environ. Microbiol.">
        <title>Genomic resolution of a cold subsurface aquifer community provides metabolic insights for novel microbes adapted to high CO concentrations.</title>
        <authorList>
            <person name="Probst A.J."/>
            <person name="Castelle C.J."/>
            <person name="Singh A."/>
            <person name="Brown C.T."/>
            <person name="Anantharaman K."/>
            <person name="Sharon I."/>
            <person name="Hug L.A."/>
            <person name="Burstein D."/>
            <person name="Emerson J.B."/>
            <person name="Thomas B.C."/>
            <person name="Banfield J.F."/>
        </authorList>
    </citation>
    <scope>NUCLEOTIDE SEQUENCE [LARGE SCALE GENOMIC DNA]</scope>
    <source>
        <strain evidence="12">CG2_30_33_16</strain>
    </source>
</reference>
<dbReference type="SUPFAM" id="SSF55931">
    <property type="entry name" value="Glutamine synthetase/guanido kinase"/>
    <property type="match status" value="1"/>
</dbReference>
<comment type="catalytic activity">
    <reaction evidence="9 10">
        <text>L-glutamyl-tRNA(Gln) + L-glutamine + ATP + H2O = L-glutaminyl-tRNA(Gln) + L-glutamate + ADP + phosphate + H(+)</text>
        <dbReference type="Rhea" id="RHEA:17521"/>
        <dbReference type="Rhea" id="RHEA-COMP:9681"/>
        <dbReference type="Rhea" id="RHEA-COMP:9684"/>
        <dbReference type="ChEBI" id="CHEBI:15377"/>
        <dbReference type="ChEBI" id="CHEBI:15378"/>
        <dbReference type="ChEBI" id="CHEBI:29985"/>
        <dbReference type="ChEBI" id="CHEBI:30616"/>
        <dbReference type="ChEBI" id="CHEBI:43474"/>
        <dbReference type="ChEBI" id="CHEBI:58359"/>
        <dbReference type="ChEBI" id="CHEBI:78520"/>
        <dbReference type="ChEBI" id="CHEBI:78521"/>
        <dbReference type="ChEBI" id="CHEBI:456216"/>
    </reaction>
</comment>
<dbReference type="Gene3D" id="1.10.10.410">
    <property type="match status" value="1"/>
</dbReference>
<evidence type="ECO:0000313" key="12">
    <source>
        <dbReference type="EMBL" id="OIP86737.1"/>
    </source>
</evidence>
<accession>A0A1J5HNQ4</accession>
<comment type="similarity">
    <text evidence="1 10">Belongs to the GatB/GatE family. GatB subfamily.</text>
</comment>
<comment type="function">
    <text evidence="7 10">Allows the formation of correctly charged Asn-tRNA(Asn) or Gln-tRNA(Gln) through the transamidation of misacylated Asp-tRNA(Asn) or Glu-tRNA(Gln) in organisms which lack either or both of asparaginyl-tRNA or glutaminyl-tRNA synthetases. The reaction takes place in the presence of glutamine and ATP through an activated phospho-Asp-tRNA(Asn) or phospho-Glu-tRNA(Gln).</text>
</comment>
<evidence type="ECO:0000256" key="9">
    <source>
        <dbReference type="ARBA" id="ARBA00047913"/>
    </source>
</evidence>
<name>A0A1J5HNQ4_9BACT</name>
<keyword evidence="6 10" id="KW-0648">Protein biosynthesis</keyword>
<dbReference type="EMBL" id="MNZM01000003">
    <property type="protein sequence ID" value="OIP86737.1"/>
    <property type="molecule type" value="Genomic_DNA"/>
</dbReference>
<organism evidence="12 13">
    <name type="scientific">Candidatus Roizmanbacteria bacterium CG2_30_33_16</name>
    <dbReference type="NCBI Taxonomy" id="1805340"/>
    <lineage>
        <taxon>Bacteria</taxon>
        <taxon>Candidatus Roizmaniibacteriota</taxon>
    </lineage>
</organism>
<dbReference type="PROSITE" id="PS01234">
    <property type="entry name" value="GATB"/>
    <property type="match status" value="1"/>
</dbReference>
<protein>
    <recommendedName>
        <fullName evidence="10">Aspartyl/glutamyl-tRNA(Asn/Gln) amidotransferase subunit B</fullName>
        <shortName evidence="10">Asp/Glu-ADT subunit B</shortName>
        <ecNumber evidence="10">6.3.5.-</ecNumber>
    </recommendedName>
</protein>
<evidence type="ECO:0000313" key="13">
    <source>
        <dbReference type="Proteomes" id="UP000183758"/>
    </source>
</evidence>
<dbReference type="GO" id="GO:0070681">
    <property type="term" value="P:glutaminyl-tRNAGln biosynthesis via transamidation"/>
    <property type="evidence" value="ECO:0007669"/>
    <property type="project" value="TreeGrafter"/>
</dbReference>
<dbReference type="PANTHER" id="PTHR11659">
    <property type="entry name" value="GLUTAMYL-TRNA GLN AMIDOTRANSFERASE SUBUNIT B MITOCHONDRIAL AND PROKARYOTIC PET112-RELATED"/>
    <property type="match status" value="1"/>
</dbReference>
<evidence type="ECO:0000256" key="6">
    <source>
        <dbReference type="ARBA" id="ARBA00022917"/>
    </source>
</evidence>
<dbReference type="PANTHER" id="PTHR11659:SF0">
    <property type="entry name" value="GLUTAMYL-TRNA(GLN) AMIDOTRANSFERASE SUBUNIT B, MITOCHONDRIAL"/>
    <property type="match status" value="1"/>
</dbReference>
<comment type="catalytic activity">
    <reaction evidence="8 10">
        <text>L-aspartyl-tRNA(Asn) + L-glutamine + ATP + H2O = L-asparaginyl-tRNA(Asn) + L-glutamate + ADP + phosphate + 2 H(+)</text>
        <dbReference type="Rhea" id="RHEA:14513"/>
        <dbReference type="Rhea" id="RHEA-COMP:9674"/>
        <dbReference type="Rhea" id="RHEA-COMP:9677"/>
        <dbReference type="ChEBI" id="CHEBI:15377"/>
        <dbReference type="ChEBI" id="CHEBI:15378"/>
        <dbReference type="ChEBI" id="CHEBI:29985"/>
        <dbReference type="ChEBI" id="CHEBI:30616"/>
        <dbReference type="ChEBI" id="CHEBI:43474"/>
        <dbReference type="ChEBI" id="CHEBI:58359"/>
        <dbReference type="ChEBI" id="CHEBI:78515"/>
        <dbReference type="ChEBI" id="CHEBI:78516"/>
        <dbReference type="ChEBI" id="CHEBI:456216"/>
    </reaction>
</comment>
<dbReference type="SMART" id="SM00845">
    <property type="entry name" value="GatB_Yqey"/>
    <property type="match status" value="1"/>
</dbReference>
<dbReference type="GO" id="GO:0006412">
    <property type="term" value="P:translation"/>
    <property type="evidence" value="ECO:0007669"/>
    <property type="project" value="UniProtKB-UniRule"/>
</dbReference>
<evidence type="ECO:0000256" key="2">
    <source>
        <dbReference type="ARBA" id="ARBA00011123"/>
    </source>
</evidence>
<keyword evidence="5 10" id="KW-0067">ATP-binding</keyword>
<dbReference type="InterPro" id="IPR003789">
    <property type="entry name" value="Asn/Gln_tRNA_amidoTrase-B-like"/>
</dbReference>
<proteinExistence type="inferred from homology"/>
<dbReference type="Gene3D" id="1.10.150.380">
    <property type="entry name" value="GatB domain, N-terminal subdomain"/>
    <property type="match status" value="1"/>
</dbReference>
<dbReference type="NCBIfam" id="NF004012">
    <property type="entry name" value="PRK05477.1-2"/>
    <property type="match status" value="1"/>
</dbReference>
<dbReference type="InterPro" id="IPR014746">
    <property type="entry name" value="Gln_synth/guanido_kin_cat_dom"/>
</dbReference>
<keyword evidence="3 10" id="KW-0436">Ligase</keyword>
<dbReference type="GO" id="GO:0005524">
    <property type="term" value="F:ATP binding"/>
    <property type="evidence" value="ECO:0007669"/>
    <property type="project" value="UniProtKB-KW"/>
</dbReference>
<keyword evidence="4 10" id="KW-0547">Nucleotide-binding</keyword>
<dbReference type="InterPro" id="IPR006075">
    <property type="entry name" value="Asn/Gln-tRNA_Trfase_suB/E_cat"/>
</dbReference>
<evidence type="ECO:0000256" key="3">
    <source>
        <dbReference type="ARBA" id="ARBA00022598"/>
    </source>
</evidence>
<dbReference type="InterPro" id="IPR017959">
    <property type="entry name" value="Asn/Gln-tRNA_amidoTrfase_suB/E"/>
</dbReference>
<dbReference type="GO" id="GO:0050567">
    <property type="term" value="F:glutaminyl-tRNA synthase (glutamine-hydrolyzing) activity"/>
    <property type="evidence" value="ECO:0007669"/>
    <property type="project" value="UniProtKB-UniRule"/>
</dbReference>
<dbReference type="HAMAP" id="MF_00121">
    <property type="entry name" value="GatB"/>
    <property type="match status" value="1"/>
</dbReference>